<accession>U2F9W9</accession>
<dbReference type="AlphaFoldDB" id="U2F9W9"/>
<protein>
    <recommendedName>
        <fullName evidence="1">SMEK domain-containing protein</fullName>
    </recommendedName>
</protein>
<dbReference type="Pfam" id="PF21941">
    <property type="entry name" value="SMEK_N"/>
    <property type="match status" value="1"/>
</dbReference>
<organism evidence="2 3">
    <name type="scientific">Campylobacter concisus UNSWCS</name>
    <dbReference type="NCBI Taxonomy" id="1242968"/>
    <lineage>
        <taxon>Bacteria</taxon>
        <taxon>Pseudomonadati</taxon>
        <taxon>Campylobacterota</taxon>
        <taxon>Epsilonproteobacteria</taxon>
        <taxon>Campylobacterales</taxon>
        <taxon>Campylobacteraceae</taxon>
        <taxon>Campylobacter</taxon>
    </lineage>
</organism>
<dbReference type="RefSeq" id="WP_021088277.1">
    <property type="nucleotide sequence ID" value="NZ_ANNG01000044.1"/>
</dbReference>
<proteinExistence type="predicted"/>
<dbReference type="Proteomes" id="UP000016620">
    <property type="component" value="Unassembled WGS sequence"/>
</dbReference>
<evidence type="ECO:0000259" key="1">
    <source>
        <dbReference type="Pfam" id="PF21941"/>
    </source>
</evidence>
<evidence type="ECO:0000313" key="3">
    <source>
        <dbReference type="Proteomes" id="UP000016620"/>
    </source>
</evidence>
<dbReference type="SUPFAM" id="SSF52540">
    <property type="entry name" value="P-loop containing nucleoside triphosphate hydrolases"/>
    <property type="match status" value="1"/>
</dbReference>
<dbReference type="PATRIC" id="fig|1242968.3.peg.1929"/>
<reference evidence="2 3" key="1">
    <citation type="journal article" date="2013" name="BMC Genomics">
        <title>Comparative genomics of Campylobacter concisus isolates reveals genetic diversity and provides insights into disease association.</title>
        <authorList>
            <person name="Deshpande N.P."/>
            <person name="Kaakoush N.O."/>
            <person name="Wilkins M.R."/>
            <person name="Mitchell H.M."/>
        </authorList>
    </citation>
    <scope>NUCLEOTIDE SEQUENCE [LARGE SCALE GENOMIC DNA]</scope>
    <source>
        <strain evidence="2 3">UNSWCS</strain>
    </source>
</reference>
<dbReference type="NCBIfam" id="NF033859">
    <property type="entry name" value="SMEK_N"/>
    <property type="match status" value="1"/>
</dbReference>
<dbReference type="EMBL" id="ANNG01000044">
    <property type="protein sequence ID" value="ERJ26790.1"/>
    <property type="molecule type" value="Genomic_DNA"/>
</dbReference>
<dbReference type="InterPro" id="IPR047740">
    <property type="entry name" value="SMEK_dom"/>
</dbReference>
<feature type="domain" description="SMEK" evidence="1">
    <location>
        <begin position="9"/>
        <end position="139"/>
    </location>
</feature>
<gene>
    <name evidence="2" type="ORF">UNSWCS_1407</name>
</gene>
<evidence type="ECO:0000313" key="2">
    <source>
        <dbReference type="EMBL" id="ERJ26790.1"/>
    </source>
</evidence>
<comment type="caution">
    <text evidence="2">The sequence shown here is derived from an EMBL/GenBank/DDBJ whole genome shotgun (WGS) entry which is preliminary data.</text>
</comment>
<name>U2F9W9_9BACT</name>
<dbReference type="InterPro" id="IPR027417">
    <property type="entry name" value="P-loop_NTPase"/>
</dbReference>
<sequence>MQSNKIYDIVKYFNELQHNIENLNSISLYDINKIYEDVFAKILNAAFNWKLKNANEYTKNYPAIDLYDDTNKIVIQITSNLDNKKLKDTVEKFRSNDKKEYQLKFFYILKKSNFQEETLNKYGISNDDILGIEEILQKAKADDSIALSIYDILQACTEYTPLTFDYENYFVKVEKSLEKINYDKFSKDFNNFLTSSNQILAVYGFGGIGKSHFLRECCKNSIDLKPVIIKSKNFLNYIEKLNKSEKYLIIYDDIDRNHEALSNILELSKIMQDCKFLISFRTNFKDDAKKQFEIYNRQIKWQQLEISWKDNEIKDIMEMLDISDDEKIIKLCIEFNNNPYLIINAIKKDFDSLEGFAKRVKVEAENILKNISINSNDFLLNLAMLSPFALDGKESKEIKDGLSELEKVGIVRLVNQKYRFNPDIVGDIILADYLSNRPDFARLEQFILNNPKRSIKNLSHGIYKNNSNEDILVFFKNLVSGWIKDRNFSKGHIEAVVPLIATIPNICFVYMRDCLKDEKIGFDEIFPLFNNFIYLLSKYISQDIKMIDMLKLLLSEHSLEKPKSYYSNHSLASILSMIFSPIDNKNLESIYECIDFFKADVYKNPENKVKINLFFESVLANLLSPDFNITSSTHFSYSWGISRLNTDNDEIKKLIDYVKSIAEDFMTSNSEMLIWCGIECIGKINSFYDKVPKIYHDIQLDLIDKVVLLSNRQEELSLSIKAKIHTIFLHYFLRNEFSDESQTILKNINMDEKFIIYQILTIPFEAIADIDLLFANIKGSKDRFDAMQDFDINNEKIKNKIGLFFENNNPSDIAIFLNSIGSELNFRYINDVFNTWIDKDRVKFMELSKQNITNKDLDWNIKFTLYQKGILVLSSEDINPSATYQDIFHLIRISFIDKNNMVKNLNTILDILDTSAMDNKGRFIENILSNIRYLGEYCDEICNIIYRCLELLYKIKQAPSLTLSLWILPSLKENNINMFYKIKNILIKFIKNPYIIMESYELEKLYKVIEYKLKDILEILHQKLTFKKTDGYFLNYFSNLISKDTAKPNETKLIGEFISSYDDFRFLCNKAYEYCKETISYTDMTEFANKHSEYAGKWKNNQKPLRIDPEYFIDTRNESYVKNYFSHLINKKDVEKLKILYRAIPIENKYTDIIAKILDILIDNKIDIQDISEYLQRVNKIKSYSRGFLSNSEEILQEKEFFKDLRERVKDCALKNEIDGILSTLAYKIKLEIEDDKECFFD</sequence>